<proteinExistence type="predicted"/>
<dbReference type="AlphaFoldDB" id="A0A067MNS1"/>
<name>A0A067MNS1_BOTB1</name>
<reference evidence="3" key="1">
    <citation type="journal article" date="2014" name="Proc. Natl. Acad. Sci. U.S.A.">
        <title>Extensive sampling of basidiomycete genomes demonstrates inadequacy of the white-rot/brown-rot paradigm for wood decay fungi.</title>
        <authorList>
            <person name="Riley R."/>
            <person name="Salamov A.A."/>
            <person name="Brown D.W."/>
            <person name="Nagy L.G."/>
            <person name="Floudas D."/>
            <person name="Held B.W."/>
            <person name="Levasseur A."/>
            <person name="Lombard V."/>
            <person name="Morin E."/>
            <person name="Otillar R."/>
            <person name="Lindquist E.A."/>
            <person name="Sun H."/>
            <person name="LaButti K.M."/>
            <person name="Schmutz J."/>
            <person name="Jabbour D."/>
            <person name="Luo H."/>
            <person name="Baker S.E."/>
            <person name="Pisabarro A.G."/>
            <person name="Walton J.D."/>
            <person name="Blanchette R.A."/>
            <person name="Henrissat B."/>
            <person name="Martin F."/>
            <person name="Cullen D."/>
            <person name="Hibbett D.S."/>
            <person name="Grigoriev I.V."/>
        </authorList>
    </citation>
    <scope>NUCLEOTIDE SEQUENCE [LARGE SCALE GENOMIC DNA]</scope>
    <source>
        <strain evidence="3">FD-172 SS1</strain>
    </source>
</reference>
<evidence type="ECO:0000256" key="1">
    <source>
        <dbReference type="SAM" id="MobiDB-lite"/>
    </source>
</evidence>
<dbReference type="EMBL" id="KL198024">
    <property type="protein sequence ID" value="KDQ17209.1"/>
    <property type="molecule type" value="Genomic_DNA"/>
</dbReference>
<feature type="compositionally biased region" description="Low complexity" evidence="1">
    <location>
        <begin position="201"/>
        <end position="215"/>
    </location>
</feature>
<feature type="compositionally biased region" description="Low complexity" evidence="1">
    <location>
        <begin position="467"/>
        <end position="490"/>
    </location>
</feature>
<feature type="compositionally biased region" description="Low complexity" evidence="1">
    <location>
        <begin position="429"/>
        <end position="445"/>
    </location>
</feature>
<dbReference type="HOGENOM" id="CLU_619663_0_0_1"/>
<feature type="compositionally biased region" description="Polar residues" evidence="1">
    <location>
        <begin position="308"/>
        <end position="319"/>
    </location>
</feature>
<feature type="compositionally biased region" description="Basic and acidic residues" evidence="1">
    <location>
        <begin position="446"/>
        <end position="455"/>
    </location>
</feature>
<feature type="compositionally biased region" description="Low complexity" evidence="1">
    <location>
        <begin position="336"/>
        <end position="346"/>
    </location>
</feature>
<feature type="compositionally biased region" description="Polar residues" evidence="1">
    <location>
        <begin position="22"/>
        <end position="37"/>
    </location>
</feature>
<sequence length="528" mass="56078">MTTTQSHRASLLSGLRTGGVRSASNPSGPYSAGPTTTSFPRFVSSQFGGNNMLYEDDEVDALSDLAAQNLHFGNGGYAQPMTPTFDSRFQQQQHQQARALLMQQAQAQAQAQVQATQRAMNGMSSFGGNNGGLTPEQAQAMQMQMEILRLQALQQQQQFQAQMMAQLQLAQQNQQSQPQPPRRRNLEPTTAGPHTTSFDLRSVAASAQSRARTTSMQLQQPQFVDEVPMTASLGGKFGSRSHPTGLNPNANVFVGRQQPMQPEDNSGIFIPSHNSAPSFASVVGGGNSNANAQGGNPVVAAPAPTKPEPTSTPLKSDSAVNWRKPASKSPSPPPQRAARSASQSPPTVVISRPGSVYSPTSTSSGNSPTQGSPPRDTRPLSGKARPQALRFNPPAFSAIATDESEETEVLDHVLIDNGSLGLGGEEFEPTTPTPTSSSSSGSSLPSREEASKRLYEGLGIGRPMPAAPSVAVPRQPVQPVRQPRGPPSGVEDLGQRNFAARIRRQAIGGLGVLMGAREKRENLYVEAY</sequence>
<protein>
    <submittedName>
        <fullName evidence="2">Uncharacterized protein</fullName>
    </submittedName>
</protein>
<evidence type="ECO:0000313" key="3">
    <source>
        <dbReference type="Proteomes" id="UP000027195"/>
    </source>
</evidence>
<keyword evidence="3" id="KW-1185">Reference proteome</keyword>
<dbReference type="Proteomes" id="UP000027195">
    <property type="component" value="Unassembled WGS sequence"/>
</dbReference>
<feature type="compositionally biased region" description="Polar residues" evidence="1">
    <location>
        <begin position="241"/>
        <end position="250"/>
    </location>
</feature>
<dbReference type="STRING" id="930990.A0A067MNS1"/>
<feature type="region of interest" description="Disordered" evidence="1">
    <location>
        <begin position="169"/>
        <end position="495"/>
    </location>
</feature>
<organism evidence="2 3">
    <name type="scientific">Botryobasidium botryosum (strain FD-172 SS1)</name>
    <dbReference type="NCBI Taxonomy" id="930990"/>
    <lineage>
        <taxon>Eukaryota</taxon>
        <taxon>Fungi</taxon>
        <taxon>Dikarya</taxon>
        <taxon>Basidiomycota</taxon>
        <taxon>Agaricomycotina</taxon>
        <taxon>Agaricomycetes</taxon>
        <taxon>Cantharellales</taxon>
        <taxon>Botryobasidiaceae</taxon>
        <taxon>Botryobasidium</taxon>
    </lineage>
</organism>
<dbReference type="InParanoid" id="A0A067MNS1"/>
<feature type="region of interest" description="Disordered" evidence="1">
    <location>
        <begin position="1"/>
        <end position="37"/>
    </location>
</feature>
<feature type="compositionally biased region" description="Low complexity" evidence="1">
    <location>
        <begin position="353"/>
        <end position="374"/>
    </location>
</feature>
<dbReference type="OrthoDB" id="4092340at2759"/>
<evidence type="ECO:0000313" key="2">
    <source>
        <dbReference type="EMBL" id="KDQ17209.1"/>
    </source>
</evidence>
<accession>A0A067MNS1</accession>
<gene>
    <name evidence="2" type="ORF">BOTBODRAFT_42915</name>
</gene>